<name>A0ABW5DCG2_9HYPH</name>
<dbReference type="Proteomes" id="UP001597373">
    <property type="component" value="Unassembled WGS sequence"/>
</dbReference>
<sequence>MWTGQISNFRDLGGRITSDGALVVPGRLFRSAQLTGLPEEAAKELEDLGIHAVYDFRTAQERSRFPDTPINGAKNIWLNVLSDDMGSLAASLQPVFEDPRRASHELSTDRIRDLYLGVYRNLVSLPSALAAYGAFFRSLLAQPETPRLFHCVAGKDRTGWAAEVFLSLLGVSREEILEDYLLSNNQLIAAYKPMVEAFATAGGDPEIMENLLLVYPEYLDSAFSELSREYGSVPAYFADGLGIGEAEQAALITAYTLR</sequence>
<comment type="similarity">
    <text evidence="1">Belongs to the protein-tyrosine phosphatase family.</text>
</comment>
<accession>A0ABW5DCG2</accession>
<dbReference type="PANTHER" id="PTHR31126:SF1">
    <property type="entry name" value="TYROSINE SPECIFIC PROTEIN PHOSPHATASES DOMAIN-CONTAINING PROTEIN"/>
    <property type="match status" value="1"/>
</dbReference>
<proteinExistence type="inferred from homology"/>
<reference evidence="3" key="1">
    <citation type="journal article" date="2019" name="Int. J. Syst. Evol. Microbiol.">
        <title>The Global Catalogue of Microorganisms (GCM) 10K type strain sequencing project: providing services to taxonomists for standard genome sequencing and annotation.</title>
        <authorList>
            <consortium name="The Broad Institute Genomics Platform"/>
            <consortium name="The Broad Institute Genome Sequencing Center for Infectious Disease"/>
            <person name="Wu L."/>
            <person name="Ma J."/>
        </authorList>
    </citation>
    <scope>NUCLEOTIDE SEQUENCE [LARGE SCALE GENOMIC DNA]</scope>
    <source>
        <strain evidence="3">KCTC 23707</strain>
    </source>
</reference>
<comment type="caution">
    <text evidence="2">The sequence shown here is derived from an EMBL/GenBank/DDBJ whole genome shotgun (WGS) entry which is preliminary data.</text>
</comment>
<keyword evidence="3" id="KW-1185">Reference proteome</keyword>
<dbReference type="EMBL" id="JBHUIR010000014">
    <property type="protein sequence ID" value="MFD2258773.1"/>
    <property type="molecule type" value="Genomic_DNA"/>
</dbReference>
<dbReference type="SUPFAM" id="SSF52799">
    <property type="entry name" value="(Phosphotyrosine protein) phosphatases II"/>
    <property type="match status" value="1"/>
</dbReference>
<dbReference type="InterPro" id="IPR029021">
    <property type="entry name" value="Prot-tyrosine_phosphatase-like"/>
</dbReference>
<gene>
    <name evidence="2" type="ORF">ACFSMZ_03220</name>
</gene>
<dbReference type="InterPro" id="IPR026893">
    <property type="entry name" value="Tyr/Ser_Pase_IphP-type"/>
</dbReference>
<dbReference type="PANTHER" id="PTHR31126">
    <property type="entry name" value="TYROSINE-PROTEIN PHOSPHATASE"/>
    <property type="match status" value="1"/>
</dbReference>
<dbReference type="Gene3D" id="3.90.190.10">
    <property type="entry name" value="Protein tyrosine phosphatase superfamily"/>
    <property type="match status" value="1"/>
</dbReference>
<dbReference type="Pfam" id="PF13350">
    <property type="entry name" value="Y_phosphatase3"/>
    <property type="match status" value="1"/>
</dbReference>
<dbReference type="PROSITE" id="PS00383">
    <property type="entry name" value="TYR_PHOSPHATASE_1"/>
    <property type="match status" value="1"/>
</dbReference>
<dbReference type="RefSeq" id="WP_345098325.1">
    <property type="nucleotide sequence ID" value="NZ_BAABGS010000013.1"/>
</dbReference>
<evidence type="ECO:0000313" key="3">
    <source>
        <dbReference type="Proteomes" id="UP001597373"/>
    </source>
</evidence>
<dbReference type="InterPro" id="IPR016130">
    <property type="entry name" value="Tyr_Pase_AS"/>
</dbReference>
<protein>
    <submittedName>
        <fullName evidence="2">Tyrosine-protein phosphatase</fullName>
    </submittedName>
</protein>
<organism evidence="2 3">
    <name type="scientific">Chelativorans composti</name>
    <dbReference type="NCBI Taxonomy" id="768533"/>
    <lineage>
        <taxon>Bacteria</taxon>
        <taxon>Pseudomonadati</taxon>
        <taxon>Pseudomonadota</taxon>
        <taxon>Alphaproteobacteria</taxon>
        <taxon>Hyphomicrobiales</taxon>
        <taxon>Phyllobacteriaceae</taxon>
        <taxon>Chelativorans</taxon>
    </lineage>
</organism>
<evidence type="ECO:0000313" key="2">
    <source>
        <dbReference type="EMBL" id="MFD2258773.1"/>
    </source>
</evidence>
<evidence type="ECO:0000256" key="1">
    <source>
        <dbReference type="ARBA" id="ARBA00009580"/>
    </source>
</evidence>